<feature type="compositionally biased region" description="Basic residues" evidence="1">
    <location>
        <begin position="1"/>
        <end position="10"/>
    </location>
</feature>
<keyword evidence="3" id="KW-1185">Reference proteome</keyword>
<accession>A0ABQ5P5F3</accession>
<name>A0ABQ5P5F3_9ACTN</name>
<dbReference type="Proteomes" id="UP001291653">
    <property type="component" value="Unassembled WGS sequence"/>
</dbReference>
<sequence length="315" mass="34844">MGLFRRRPRRDGRETPRDPAFGYFSADEGARFRTLVREAFAERGLEVTVYADTVTDSAGRRFGLTNLAAVLHHDDRGRRAWPDLVHQHVGMVLRTMDEPSALDTLSTEQIRSQLYPRIVGADAFEAENFGYARSPAPGLYEIIALDLPESVMMLTDDALRPLGDLRYLREQALYNLRGLPVESHETIRGEAGMRFEVVVGDSFYTASRLLALENVVRETTGEELTPDGALVAVPFRHQLAFHVIRDASVVPALNAMASFAATGYVDAPGAISPCVYWWHGGRLTGLSARDEDGEGLRIVVGEEFQAVLERLVGGV</sequence>
<protein>
    <submittedName>
        <fullName evidence="2">DUF1444 domain-containing protein</fullName>
    </submittedName>
</protein>
<evidence type="ECO:0000256" key="1">
    <source>
        <dbReference type="SAM" id="MobiDB-lite"/>
    </source>
</evidence>
<proteinExistence type="predicted"/>
<evidence type="ECO:0000313" key="2">
    <source>
        <dbReference type="EMBL" id="GLF97819.1"/>
    </source>
</evidence>
<dbReference type="RefSeq" id="WP_323449806.1">
    <property type="nucleotide sequence ID" value="NZ_BSBI01000012.1"/>
</dbReference>
<organism evidence="2 3">
    <name type="scientific">Streptomyces yaizuensis</name>
    <dbReference type="NCBI Taxonomy" id="2989713"/>
    <lineage>
        <taxon>Bacteria</taxon>
        <taxon>Bacillati</taxon>
        <taxon>Actinomycetota</taxon>
        <taxon>Actinomycetes</taxon>
        <taxon>Kitasatosporales</taxon>
        <taxon>Streptomycetaceae</taxon>
        <taxon>Streptomyces</taxon>
    </lineage>
</organism>
<dbReference type="EMBL" id="BSBI01000012">
    <property type="protein sequence ID" value="GLF97819.1"/>
    <property type="molecule type" value="Genomic_DNA"/>
</dbReference>
<gene>
    <name evidence="2" type="ORF">SYYSPA8_26000</name>
</gene>
<comment type="caution">
    <text evidence="2">The sequence shown here is derived from an EMBL/GenBank/DDBJ whole genome shotgun (WGS) entry which is preliminary data.</text>
</comment>
<reference evidence="2 3" key="1">
    <citation type="submission" date="2022-10" db="EMBL/GenBank/DDBJ databases">
        <title>Draft genome sequence of Streptomyces sp. YSPA8.</title>
        <authorList>
            <person name="Moriuchi R."/>
            <person name="Dohra H."/>
            <person name="Yamamura H."/>
            <person name="Kodani S."/>
        </authorList>
    </citation>
    <scope>NUCLEOTIDE SEQUENCE [LARGE SCALE GENOMIC DNA]</scope>
    <source>
        <strain evidence="2 3">YSPA8</strain>
    </source>
</reference>
<feature type="region of interest" description="Disordered" evidence="1">
    <location>
        <begin position="1"/>
        <end position="20"/>
    </location>
</feature>
<evidence type="ECO:0000313" key="3">
    <source>
        <dbReference type="Proteomes" id="UP001291653"/>
    </source>
</evidence>